<protein>
    <submittedName>
        <fullName evidence="1">Alpha/beta hydrolase</fullName>
    </submittedName>
</protein>
<evidence type="ECO:0000313" key="1">
    <source>
        <dbReference type="EMBL" id="MEQ2579863.1"/>
    </source>
</evidence>
<organism evidence="1 2">
    <name type="scientific">Hominiventricola aquisgranensis</name>
    <dbReference type="NCBI Taxonomy" id="3133164"/>
    <lineage>
        <taxon>Bacteria</taxon>
        <taxon>Bacillati</taxon>
        <taxon>Bacillota</taxon>
        <taxon>Clostridia</taxon>
        <taxon>Lachnospirales</taxon>
        <taxon>Lachnospiraceae</taxon>
        <taxon>Hominiventricola</taxon>
    </lineage>
</organism>
<accession>A0ABV1I3T9</accession>
<dbReference type="SUPFAM" id="SSF53474">
    <property type="entry name" value="alpha/beta-Hydrolases"/>
    <property type="match status" value="1"/>
</dbReference>
<reference evidence="1 2" key="1">
    <citation type="submission" date="2024-03" db="EMBL/GenBank/DDBJ databases">
        <title>Human intestinal bacterial collection.</title>
        <authorList>
            <person name="Pauvert C."/>
            <person name="Hitch T.C.A."/>
            <person name="Clavel T."/>
        </authorList>
    </citation>
    <scope>NUCLEOTIDE SEQUENCE [LARGE SCALE GENOMIC DNA]</scope>
    <source>
        <strain evidence="1 2">CLA-AA-H78B</strain>
    </source>
</reference>
<dbReference type="InterPro" id="IPR029058">
    <property type="entry name" value="AB_hydrolase_fold"/>
</dbReference>
<dbReference type="GO" id="GO:0016787">
    <property type="term" value="F:hydrolase activity"/>
    <property type="evidence" value="ECO:0007669"/>
    <property type="project" value="UniProtKB-KW"/>
</dbReference>
<dbReference type="RefSeq" id="WP_349145018.1">
    <property type="nucleotide sequence ID" value="NZ_JBBMFC010000031.1"/>
</dbReference>
<dbReference type="EMBL" id="JBBMFC010000031">
    <property type="protein sequence ID" value="MEQ2579863.1"/>
    <property type="molecule type" value="Genomic_DNA"/>
</dbReference>
<comment type="caution">
    <text evidence="1">The sequence shown here is derived from an EMBL/GenBank/DDBJ whole genome shotgun (WGS) entry which is preliminary data.</text>
</comment>
<evidence type="ECO:0000313" key="2">
    <source>
        <dbReference type="Proteomes" id="UP001470288"/>
    </source>
</evidence>
<sequence>MKLAVFFPGIGYHCDKPLLYYAKKLTQQCRYEECISLSYSYDGENIRGNQQKMQQAFEALYAQAEEKLADVDFGKYSEILFISKSVGTIIASAYAQKYKISCRQVLYTPLEQTYAFPHEDAIAFIGTADPWSNPQKFVKLSEQQHIPIYTYDGANHSIEVADIMKNLKMLTDVMEKTKEYMNNEQTTDRRYAIMG</sequence>
<name>A0ABV1I3T9_9FIRM</name>
<gene>
    <name evidence="1" type="ORF">WMO62_13700</name>
</gene>
<dbReference type="Gene3D" id="3.40.50.1820">
    <property type="entry name" value="alpha/beta hydrolase"/>
    <property type="match status" value="1"/>
</dbReference>
<dbReference type="Proteomes" id="UP001470288">
    <property type="component" value="Unassembled WGS sequence"/>
</dbReference>
<keyword evidence="2" id="KW-1185">Reference proteome</keyword>
<keyword evidence="1" id="KW-0378">Hydrolase</keyword>
<proteinExistence type="predicted"/>